<reference evidence="1" key="1">
    <citation type="submission" date="2021-09" db="EMBL/GenBank/DDBJ databases">
        <authorList>
            <consortium name="AG Swart"/>
            <person name="Singh M."/>
            <person name="Singh A."/>
            <person name="Seah K."/>
            <person name="Emmerich C."/>
        </authorList>
    </citation>
    <scope>NUCLEOTIDE SEQUENCE</scope>
    <source>
        <strain evidence="1">ATCC30299</strain>
    </source>
</reference>
<gene>
    <name evidence="1" type="ORF">BSTOLATCC_MIC3451</name>
</gene>
<sequence length="150" mass="17599">MKGIDSEIFDLNAKYNQLYINFPNSRESLYLYSSYTSNITYEIEKSNLIEVKLRALERNLSNPLNDLNNFSWFNESNGILIISNETDNFGEILYASQKSAEIFSLPLKKIISDNFFNFIDLYYKEKVKEEAKRFVQFSSVSEMDLIKGFF</sequence>
<evidence type="ECO:0000313" key="1">
    <source>
        <dbReference type="EMBL" id="CAG9311159.1"/>
    </source>
</evidence>
<dbReference type="Proteomes" id="UP001162131">
    <property type="component" value="Unassembled WGS sequence"/>
</dbReference>
<dbReference type="EMBL" id="CAJZBQ010000004">
    <property type="protein sequence ID" value="CAG9311159.1"/>
    <property type="molecule type" value="Genomic_DNA"/>
</dbReference>
<protein>
    <submittedName>
        <fullName evidence="1">Uncharacterized protein</fullName>
    </submittedName>
</protein>
<comment type="caution">
    <text evidence="1">The sequence shown here is derived from an EMBL/GenBank/DDBJ whole genome shotgun (WGS) entry which is preliminary data.</text>
</comment>
<evidence type="ECO:0000313" key="2">
    <source>
        <dbReference type="Proteomes" id="UP001162131"/>
    </source>
</evidence>
<name>A0AAU9IJ46_9CILI</name>
<accession>A0AAU9IJ46</accession>
<proteinExistence type="predicted"/>
<organism evidence="1 2">
    <name type="scientific">Blepharisma stoltei</name>
    <dbReference type="NCBI Taxonomy" id="1481888"/>
    <lineage>
        <taxon>Eukaryota</taxon>
        <taxon>Sar</taxon>
        <taxon>Alveolata</taxon>
        <taxon>Ciliophora</taxon>
        <taxon>Postciliodesmatophora</taxon>
        <taxon>Heterotrichea</taxon>
        <taxon>Heterotrichida</taxon>
        <taxon>Blepharismidae</taxon>
        <taxon>Blepharisma</taxon>
    </lineage>
</organism>
<keyword evidence="2" id="KW-1185">Reference proteome</keyword>
<dbReference type="AlphaFoldDB" id="A0AAU9IJ46"/>